<comment type="caution">
    <text evidence="1">The sequence shown here is derived from an EMBL/GenBank/DDBJ whole genome shotgun (WGS) entry which is preliminary data.</text>
</comment>
<evidence type="ECO:0000313" key="1">
    <source>
        <dbReference type="EMBL" id="MDL2410652.1"/>
    </source>
</evidence>
<gene>
    <name evidence="1" type="ORF">PY650_34810</name>
</gene>
<sequence>MNFNTWKTLDPVEEIAHKLGFDISRCGSWDEYGSRFRAANNKDVGHLVTRATEIADYLTTRELSVLAAMLHAADFSRQADTLCEGATWKGLDHTHDDSATAVALAIMRP</sequence>
<protein>
    <submittedName>
        <fullName evidence="1">Uncharacterized protein</fullName>
    </submittedName>
</protein>
<dbReference type="RefSeq" id="WP_285884593.1">
    <property type="nucleotide sequence ID" value="NZ_JARFYN010000096.1"/>
</dbReference>
<name>A0ABT7KPU7_9HYPH</name>
<reference evidence="1" key="1">
    <citation type="submission" date="2023-06" db="EMBL/GenBank/DDBJ databases">
        <title>Phylogenetic Diversity of Rhizobium strains.</title>
        <authorList>
            <person name="Moura F.T."/>
            <person name="Helene L.C.F."/>
            <person name="Hungria M."/>
        </authorList>
    </citation>
    <scope>NUCLEOTIDE SEQUENCE</scope>
    <source>
        <strain evidence="1">CCGE524</strain>
    </source>
</reference>
<organism evidence="1 2">
    <name type="scientific">Rhizobium calliandrae</name>
    <dbReference type="NCBI Taxonomy" id="1312182"/>
    <lineage>
        <taxon>Bacteria</taxon>
        <taxon>Pseudomonadati</taxon>
        <taxon>Pseudomonadota</taxon>
        <taxon>Alphaproteobacteria</taxon>
        <taxon>Hyphomicrobiales</taxon>
        <taxon>Rhizobiaceae</taxon>
        <taxon>Rhizobium/Agrobacterium group</taxon>
        <taxon>Rhizobium</taxon>
    </lineage>
</organism>
<dbReference type="EMBL" id="JARFYN010000096">
    <property type="protein sequence ID" value="MDL2410652.1"/>
    <property type="molecule type" value="Genomic_DNA"/>
</dbReference>
<evidence type="ECO:0000313" key="2">
    <source>
        <dbReference type="Proteomes" id="UP001172630"/>
    </source>
</evidence>
<dbReference type="Proteomes" id="UP001172630">
    <property type="component" value="Unassembled WGS sequence"/>
</dbReference>
<keyword evidence="2" id="KW-1185">Reference proteome</keyword>
<proteinExistence type="predicted"/>
<accession>A0ABT7KPU7</accession>